<dbReference type="InterPro" id="IPR000600">
    <property type="entry name" value="ROK"/>
</dbReference>
<comment type="similarity">
    <text evidence="1">Belongs to the ROK (NagC/XylR) family.</text>
</comment>
<sequence length="383" mass="40326">MVLLEAVEPRFRAPSSELAREVLIHGPILRSDLASRLGLSLATLTRLTRPLLDRGLLMELPEELDGGMGRPAKPLDVRADAGQFIGIKLTGDAAFAVTTDLKAAEGRRAERPLPSHDVADVVDVIADLVRELANHQDVLAIGISVGGVVSNQRVVERASFLGWSSVRLADHVEEKLGIPVIVENDVVALTAAEHWFGLGRGLSNFAVITIGAGVGYGLVMYDHVVSTADTGRGRGFHFPLDAAGPLCPVGHRGCSTAMLTIPSIRAQVEVALGAPATYAEILRMAREDNPVARQVVHAAGAALGHLIAAVANLAMVEHVVLGGEGLGVLSIAGDDMRAAIRADRDPEAAEITLLIDEDGFISWARAAAAIAIQRTLDTLATTP</sequence>
<accession>A0A4R8UFW4</accession>
<keyword evidence="3" id="KW-1185">Reference proteome</keyword>
<dbReference type="SUPFAM" id="SSF53067">
    <property type="entry name" value="Actin-like ATPase domain"/>
    <property type="match status" value="1"/>
</dbReference>
<dbReference type="SUPFAM" id="SSF46785">
    <property type="entry name" value="Winged helix' DNA-binding domain"/>
    <property type="match status" value="1"/>
</dbReference>
<dbReference type="InterPro" id="IPR036388">
    <property type="entry name" value="WH-like_DNA-bd_sf"/>
</dbReference>
<reference evidence="2 3" key="1">
    <citation type="submission" date="2019-03" db="EMBL/GenBank/DDBJ databases">
        <title>Genomics of glacier-inhabiting Cryobacterium strains.</title>
        <authorList>
            <person name="Liu Q."/>
            <person name="Xin Y.-H."/>
        </authorList>
    </citation>
    <scope>NUCLEOTIDE SEQUENCE [LARGE SCALE GENOMIC DNA]</scope>
    <source>
        <strain evidence="2 3">Sr47</strain>
    </source>
</reference>
<dbReference type="Pfam" id="PF00480">
    <property type="entry name" value="ROK"/>
    <property type="match status" value="1"/>
</dbReference>
<evidence type="ECO:0000313" key="2">
    <source>
        <dbReference type="EMBL" id="TFB52316.1"/>
    </source>
</evidence>
<dbReference type="AlphaFoldDB" id="A0A4R8UFW4"/>
<name>A0A4R8UFW4_9MICO</name>
<organism evidence="2 3">
    <name type="scientific">Cryobacterium tagatosivorans</name>
    <dbReference type="NCBI Taxonomy" id="1259199"/>
    <lineage>
        <taxon>Bacteria</taxon>
        <taxon>Bacillati</taxon>
        <taxon>Actinomycetota</taxon>
        <taxon>Actinomycetes</taxon>
        <taxon>Micrococcales</taxon>
        <taxon>Microbacteriaceae</taxon>
        <taxon>Cryobacterium</taxon>
    </lineage>
</organism>
<dbReference type="OrthoDB" id="3464494at2"/>
<dbReference type="RefSeq" id="WP_134489350.1">
    <property type="nucleotide sequence ID" value="NZ_SOEZ01000036.1"/>
</dbReference>
<dbReference type="Gene3D" id="1.10.10.10">
    <property type="entry name" value="Winged helix-like DNA-binding domain superfamily/Winged helix DNA-binding domain"/>
    <property type="match status" value="1"/>
</dbReference>
<dbReference type="InterPro" id="IPR043129">
    <property type="entry name" value="ATPase_NBD"/>
</dbReference>
<dbReference type="Gene3D" id="3.30.420.40">
    <property type="match status" value="2"/>
</dbReference>
<evidence type="ECO:0000256" key="1">
    <source>
        <dbReference type="ARBA" id="ARBA00006479"/>
    </source>
</evidence>
<dbReference type="InterPro" id="IPR036390">
    <property type="entry name" value="WH_DNA-bd_sf"/>
</dbReference>
<dbReference type="PANTHER" id="PTHR18964">
    <property type="entry name" value="ROK (REPRESSOR, ORF, KINASE) FAMILY"/>
    <property type="match status" value="1"/>
</dbReference>
<dbReference type="Proteomes" id="UP000297866">
    <property type="component" value="Unassembled WGS sequence"/>
</dbReference>
<comment type="caution">
    <text evidence="2">The sequence shown here is derived from an EMBL/GenBank/DDBJ whole genome shotgun (WGS) entry which is preliminary data.</text>
</comment>
<evidence type="ECO:0000313" key="3">
    <source>
        <dbReference type="Proteomes" id="UP000297866"/>
    </source>
</evidence>
<gene>
    <name evidence="2" type="ORF">E3O23_06630</name>
</gene>
<dbReference type="EMBL" id="SOEZ01000036">
    <property type="protein sequence ID" value="TFB52316.1"/>
    <property type="molecule type" value="Genomic_DNA"/>
</dbReference>
<protein>
    <submittedName>
        <fullName evidence="2">ROK family transcriptional regulator</fullName>
    </submittedName>
</protein>
<dbReference type="PANTHER" id="PTHR18964:SF149">
    <property type="entry name" value="BIFUNCTIONAL UDP-N-ACETYLGLUCOSAMINE 2-EPIMERASE_N-ACETYLMANNOSAMINE KINASE"/>
    <property type="match status" value="1"/>
</dbReference>
<proteinExistence type="inferred from homology"/>